<feature type="domain" description="RagB/SusD" evidence="6">
    <location>
        <begin position="342"/>
        <end position="531"/>
    </location>
</feature>
<dbReference type="InterPro" id="IPR011990">
    <property type="entry name" value="TPR-like_helical_dom_sf"/>
</dbReference>
<feature type="domain" description="SusD-like N-terminal" evidence="7">
    <location>
        <begin position="97"/>
        <end position="224"/>
    </location>
</feature>
<dbReference type="EMBL" id="FQWQ01000001">
    <property type="protein sequence ID" value="SHG71424.1"/>
    <property type="molecule type" value="Genomic_DNA"/>
</dbReference>
<dbReference type="Proteomes" id="UP000184212">
    <property type="component" value="Unassembled WGS sequence"/>
</dbReference>
<evidence type="ECO:0000259" key="7">
    <source>
        <dbReference type="Pfam" id="PF14322"/>
    </source>
</evidence>
<dbReference type="PROSITE" id="PS51257">
    <property type="entry name" value="PROKAR_LIPOPROTEIN"/>
    <property type="match status" value="1"/>
</dbReference>
<keyword evidence="3" id="KW-0732">Signal</keyword>
<comment type="subcellular location">
    <subcellularLocation>
        <location evidence="1">Cell outer membrane</location>
    </subcellularLocation>
</comment>
<dbReference type="SUPFAM" id="SSF48452">
    <property type="entry name" value="TPR-like"/>
    <property type="match status" value="1"/>
</dbReference>
<evidence type="ECO:0000256" key="4">
    <source>
        <dbReference type="ARBA" id="ARBA00023136"/>
    </source>
</evidence>
<evidence type="ECO:0000256" key="1">
    <source>
        <dbReference type="ARBA" id="ARBA00004442"/>
    </source>
</evidence>
<comment type="similarity">
    <text evidence="2">Belongs to the SusD family.</text>
</comment>
<dbReference type="InterPro" id="IPR033985">
    <property type="entry name" value="SusD-like_N"/>
</dbReference>
<dbReference type="InterPro" id="IPR012944">
    <property type="entry name" value="SusD_RagB_dom"/>
</dbReference>
<dbReference type="STRING" id="947013.SAMN04488109_1524"/>
<organism evidence="8 9">
    <name type="scientific">Chryseolinea serpens</name>
    <dbReference type="NCBI Taxonomy" id="947013"/>
    <lineage>
        <taxon>Bacteria</taxon>
        <taxon>Pseudomonadati</taxon>
        <taxon>Bacteroidota</taxon>
        <taxon>Cytophagia</taxon>
        <taxon>Cytophagales</taxon>
        <taxon>Fulvivirgaceae</taxon>
        <taxon>Chryseolinea</taxon>
    </lineage>
</organism>
<proteinExistence type="inferred from homology"/>
<dbReference type="Pfam" id="PF07980">
    <property type="entry name" value="SusD_RagB"/>
    <property type="match status" value="1"/>
</dbReference>
<evidence type="ECO:0000256" key="5">
    <source>
        <dbReference type="ARBA" id="ARBA00023237"/>
    </source>
</evidence>
<evidence type="ECO:0000313" key="8">
    <source>
        <dbReference type="EMBL" id="SHG71424.1"/>
    </source>
</evidence>
<dbReference type="GO" id="GO:0009279">
    <property type="term" value="C:cell outer membrane"/>
    <property type="evidence" value="ECO:0007669"/>
    <property type="project" value="UniProtKB-SubCell"/>
</dbReference>
<reference evidence="8 9" key="1">
    <citation type="submission" date="2016-11" db="EMBL/GenBank/DDBJ databases">
        <authorList>
            <person name="Jaros S."/>
            <person name="Januszkiewicz K."/>
            <person name="Wedrychowicz H."/>
        </authorList>
    </citation>
    <scope>NUCLEOTIDE SEQUENCE [LARGE SCALE GENOMIC DNA]</scope>
    <source>
        <strain evidence="8 9">DSM 24574</strain>
    </source>
</reference>
<keyword evidence="4" id="KW-0472">Membrane</keyword>
<keyword evidence="5" id="KW-0998">Cell outer membrane</keyword>
<protein>
    <submittedName>
        <fullName evidence="8">Starch-binding associating with outer membrane</fullName>
    </submittedName>
</protein>
<evidence type="ECO:0000256" key="2">
    <source>
        <dbReference type="ARBA" id="ARBA00006275"/>
    </source>
</evidence>
<evidence type="ECO:0000313" key="9">
    <source>
        <dbReference type="Proteomes" id="UP000184212"/>
    </source>
</evidence>
<name>A0A1M5M269_9BACT</name>
<dbReference type="OrthoDB" id="9792139at2"/>
<keyword evidence="9" id="KW-1185">Reference proteome</keyword>
<evidence type="ECO:0000256" key="3">
    <source>
        <dbReference type="ARBA" id="ARBA00022729"/>
    </source>
</evidence>
<dbReference type="RefSeq" id="WP_073132447.1">
    <property type="nucleotide sequence ID" value="NZ_FQWQ01000001.1"/>
</dbReference>
<dbReference type="Gene3D" id="1.25.40.390">
    <property type="match status" value="1"/>
</dbReference>
<gene>
    <name evidence="8" type="ORF">SAMN04488109_1524</name>
</gene>
<evidence type="ECO:0000259" key="6">
    <source>
        <dbReference type="Pfam" id="PF07980"/>
    </source>
</evidence>
<sequence>MKLTNMKRLLAGVLFSVGMFSCTNLDENMYDVISSDETKLTADDLTTIIAPAFAQFREVYWGWNGLFDIYEESSDLIVTPFRVGIGWGDLYLDMHKHTWGPAIEHGNNLWVRAYAGINACNKAAFQIEALGAIENKENTLAELRALRAIYYYLLLDNFRNVPIVTKFDVPKGFLPEQNTGQEVYNFIEDELTQTMPYLSEENSQKTYGRVNKWTAKMTLAKLYLNSEVYVGTARWDDALAQVNDIIGSGQFTLLSSYSANFAVNNTNTPEEIFSIPYSKEYTANINTYYPFKTLHPLSAATYNMPEPWGGSCGIPQFLDTYDADDSRKKECWQGGLQYKASGEPIMDGDKQFEYINYMTSVDAAEYNEGYRFVKYEIPIGFTVNPDNDVPIYRYADALMIKAECLLRKGQKDEAAQIVTEVRQRAFKSAPAKATVTGAQLAGGSTYEYGYYENGAITDYEGGADIVNGRFLDELAWEFVGEHHRRQDLIRFGVYTTKQWLTHKPNGDYRVIFPIPQPQRETNTNLGQNPGY</sequence>
<dbReference type="AlphaFoldDB" id="A0A1M5M269"/>
<accession>A0A1M5M269</accession>
<dbReference type="Pfam" id="PF14322">
    <property type="entry name" value="SusD-like_3"/>
    <property type="match status" value="1"/>
</dbReference>